<comment type="caution">
    <text evidence="2">The sequence shown here is derived from an EMBL/GenBank/DDBJ whole genome shotgun (WGS) entry which is preliminary data.</text>
</comment>
<proteinExistence type="predicted"/>
<reference evidence="2 3" key="1">
    <citation type="submission" date="2019-08" db="EMBL/GenBank/DDBJ databases">
        <title>Agrococcus lahaulensis sp. nov., isolated from a cold desert of the Indian Himalayas.</title>
        <authorList>
            <person name="Qu J.H."/>
        </authorList>
    </citation>
    <scope>NUCLEOTIDE SEQUENCE [LARGE SCALE GENOMIC DNA]</scope>
    <source>
        <strain evidence="2 3">NS18</strain>
    </source>
</reference>
<dbReference type="InterPro" id="IPR014710">
    <property type="entry name" value="RmlC-like_jellyroll"/>
</dbReference>
<sequence length="136" mass="14245">MTTDATGPRAGDERSGVRAPRILASTGDLGAAAGPDARGAIWRLDEAERHLDANVIALPPGERIESHAGPDEDVLWHVVAGSGTLATDDGEVELLPGAIVWLPRRSTRAVIPGPQGLRYLSVHRRKPGLGIGRAPA</sequence>
<evidence type="ECO:0000313" key="3">
    <source>
        <dbReference type="Proteomes" id="UP000323221"/>
    </source>
</evidence>
<dbReference type="EMBL" id="VOIR01000012">
    <property type="protein sequence ID" value="KAA6435294.1"/>
    <property type="molecule type" value="Genomic_DNA"/>
</dbReference>
<dbReference type="AlphaFoldDB" id="A0A5M8QJX3"/>
<dbReference type="Proteomes" id="UP000323221">
    <property type="component" value="Unassembled WGS sequence"/>
</dbReference>
<dbReference type="Gene3D" id="2.60.120.10">
    <property type="entry name" value="Jelly Rolls"/>
    <property type="match status" value="1"/>
</dbReference>
<keyword evidence="3" id="KW-1185">Reference proteome</keyword>
<name>A0A5M8QJX3_9MICO</name>
<gene>
    <name evidence="2" type="ORF">FQ330_05645</name>
</gene>
<accession>A0A5M8QJX3</accession>
<evidence type="ECO:0000256" key="1">
    <source>
        <dbReference type="SAM" id="MobiDB-lite"/>
    </source>
</evidence>
<dbReference type="CDD" id="cd02208">
    <property type="entry name" value="cupin_RmlC-like"/>
    <property type="match status" value="1"/>
</dbReference>
<dbReference type="OrthoDB" id="8451629at2"/>
<protein>
    <submittedName>
        <fullName evidence="2">Cupin domain-containing protein</fullName>
    </submittedName>
</protein>
<dbReference type="InterPro" id="IPR011051">
    <property type="entry name" value="RmlC_Cupin_sf"/>
</dbReference>
<organism evidence="2 3">
    <name type="scientific">Agrococcus sediminis</name>
    <dbReference type="NCBI Taxonomy" id="2599924"/>
    <lineage>
        <taxon>Bacteria</taxon>
        <taxon>Bacillati</taxon>
        <taxon>Actinomycetota</taxon>
        <taxon>Actinomycetes</taxon>
        <taxon>Micrococcales</taxon>
        <taxon>Microbacteriaceae</taxon>
        <taxon>Agrococcus</taxon>
    </lineage>
</organism>
<feature type="region of interest" description="Disordered" evidence="1">
    <location>
        <begin position="1"/>
        <end position="29"/>
    </location>
</feature>
<dbReference type="SUPFAM" id="SSF51182">
    <property type="entry name" value="RmlC-like cupins"/>
    <property type="match status" value="1"/>
</dbReference>
<evidence type="ECO:0000313" key="2">
    <source>
        <dbReference type="EMBL" id="KAA6435294.1"/>
    </source>
</evidence>